<proteinExistence type="predicted"/>
<gene>
    <name evidence="1" type="ORF">CM83_36139</name>
</gene>
<dbReference type="EMBL" id="GBHO01023622">
    <property type="protein sequence ID" value="JAG19982.1"/>
    <property type="molecule type" value="Transcribed_RNA"/>
</dbReference>
<reference evidence="1" key="1">
    <citation type="journal article" date="2014" name="PLoS ONE">
        <title>Transcriptome-Based Identification of ABC Transporters in the Western Tarnished Plant Bug Lygus hesperus.</title>
        <authorList>
            <person name="Hull J.J."/>
            <person name="Chaney K."/>
            <person name="Geib S.M."/>
            <person name="Fabrick J.A."/>
            <person name="Brent C.S."/>
            <person name="Walsh D."/>
            <person name="Lavine L.C."/>
        </authorList>
    </citation>
    <scope>NUCLEOTIDE SEQUENCE</scope>
</reference>
<dbReference type="AlphaFoldDB" id="A0A0A9XGY1"/>
<protein>
    <submittedName>
        <fullName evidence="1">Uncharacterized protein</fullName>
    </submittedName>
</protein>
<sequence>MYLGSHLILTLDPEVAKQTSRRQVQAKLQVFMLKLSQAKSKACFAIVESRNGKITCSLEKCDLHLRFQFAKKFGSLLLDSVFWTSSDHRPVGVNMEMGM</sequence>
<evidence type="ECO:0000313" key="1">
    <source>
        <dbReference type="EMBL" id="JAG19982.1"/>
    </source>
</evidence>
<organism evidence="1">
    <name type="scientific">Lygus hesperus</name>
    <name type="common">Western plant bug</name>
    <dbReference type="NCBI Taxonomy" id="30085"/>
    <lineage>
        <taxon>Eukaryota</taxon>
        <taxon>Metazoa</taxon>
        <taxon>Ecdysozoa</taxon>
        <taxon>Arthropoda</taxon>
        <taxon>Hexapoda</taxon>
        <taxon>Insecta</taxon>
        <taxon>Pterygota</taxon>
        <taxon>Neoptera</taxon>
        <taxon>Paraneoptera</taxon>
        <taxon>Hemiptera</taxon>
        <taxon>Heteroptera</taxon>
        <taxon>Panheteroptera</taxon>
        <taxon>Cimicomorpha</taxon>
        <taxon>Miridae</taxon>
        <taxon>Mirini</taxon>
        <taxon>Lygus</taxon>
    </lineage>
</organism>
<reference evidence="1" key="2">
    <citation type="submission" date="2014-07" db="EMBL/GenBank/DDBJ databases">
        <authorList>
            <person name="Hull J."/>
        </authorList>
    </citation>
    <scope>NUCLEOTIDE SEQUENCE</scope>
</reference>
<accession>A0A0A9XGY1</accession>
<name>A0A0A9XGY1_LYGHE</name>